<comment type="caution">
    <text evidence="4">The sequence shown here is derived from an EMBL/GenBank/DDBJ whole genome shotgun (WGS) entry which is preliminary data.</text>
</comment>
<dbReference type="InterPro" id="IPR009057">
    <property type="entry name" value="Homeodomain-like_sf"/>
</dbReference>
<evidence type="ECO:0000313" key="4">
    <source>
        <dbReference type="EMBL" id="RMI31698.1"/>
    </source>
</evidence>
<keyword evidence="1 2" id="KW-0238">DNA-binding</keyword>
<dbReference type="Proteomes" id="UP000279275">
    <property type="component" value="Unassembled WGS sequence"/>
</dbReference>
<dbReference type="GO" id="GO:0006355">
    <property type="term" value="P:regulation of DNA-templated transcription"/>
    <property type="evidence" value="ECO:0007669"/>
    <property type="project" value="UniProtKB-ARBA"/>
</dbReference>
<dbReference type="InterPro" id="IPR050109">
    <property type="entry name" value="HTH-type_TetR-like_transc_reg"/>
</dbReference>
<dbReference type="GO" id="GO:0003677">
    <property type="term" value="F:DNA binding"/>
    <property type="evidence" value="ECO:0007669"/>
    <property type="project" value="UniProtKB-UniRule"/>
</dbReference>
<dbReference type="OrthoDB" id="4726108at2"/>
<evidence type="ECO:0000313" key="5">
    <source>
        <dbReference type="Proteomes" id="UP000279275"/>
    </source>
</evidence>
<gene>
    <name evidence="4" type="ORF">EBN03_15945</name>
</gene>
<protein>
    <submittedName>
        <fullName evidence="4">TetR/AcrR family transcriptional regulator</fullName>
    </submittedName>
</protein>
<dbReference type="EMBL" id="RFFH01000006">
    <property type="protein sequence ID" value="RMI31698.1"/>
    <property type="molecule type" value="Genomic_DNA"/>
</dbReference>
<reference evidence="4 5" key="1">
    <citation type="submission" date="2018-10" db="EMBL/GenBank/DDBJ databases">
        <title>Isolation from cow dung.</title>
        <authorList>
            <person name="Ling L."/>
        </authorList>
    </citation>
    <scope>NUCLEOTIDE SEQUENCE [LARGE SCALE GENOMIC DNA]</scope>
    <source>
        <strain evidence="4 5">NEAU-LL90</strain>
    </source>
</reference>
<organism evidence="4 5">
    <name type="scientific">Nocardia stercoris</name>
    <dbReference type="NCBI Taxonomy" id="2483361"/>
    <lineage>
        <taxon>Bacteria</taxon>
        <taxon>Bacillati</taxon>
        <taxon>Actinomycetota</taxon>
        <taxon>Actinomycetes</taxon>
        <taxon>Mycobacteriales</taxon>
        <taxon>Nocardiaceae</taxon>
        <taxon>Nocardia</taxon>
    </lineage>
</organism>
<dbReference type="RefSeq" id="WP_122188833.1">
    <property type="nucleotide sequence ID" value="NZ_RFFH01000006.1"/>
</dbReference>
<dbReference type="Gene3D" id="1.10.357.10">
    <property type="entry name" value="Tetracycline Repressor, domain 2"/>
    <property type="match status" value="1"/>
</dbReference>
<dbReference type="PANTHER" id="PTHR30328">
    <property type="entry name" value="TRANSCRIPTIONAL REPRESSOR"/>
    <property type="match status" value="1"/>
</dbReference>
<dbReference type="InterPro" id="IPR036271">
    <property type="entry name" value="Tet_transcr_reg_TetR-rel_C_sf"/>
</dbReference>
<dbReference type="InterPro" id="IPR041467">
    <property type="entry name" value="Sco4008_C"/>
</dbReference>
<name>A0A3M2LAR6_9NOCA</name>
<sequence>MSATRDPEATKARIFAAATAEFAGFGIAGARIDRIAKAAKANKQLIYAYFGDKQQLFEQVLERAVQEVAAAVSIDIEDLDAWLDGHLDYLRDHPEFLRLTLWEALEIGPESETAAEYRVARYAAKSGKIADAQRRGLIRADLPPEQVLILLLSLVTYPNAVPQVLRFAVGPDWSPDRQRSVIKDAARRMLAPK</sequence>
<evidence type="ECO:0000256" key="2">
    <source>
        <dbReference type="PROSITE-ProRule" id="PRU00335"/>
    </source>
</evidence>
<evidence type="ECO:0000256" key="1">
    <source>
        <dbReference type="ARBA" id="ARBA00023125"/>
    </source>
</evidence>
<dbReference type="PROSITE" id="PS50977">
    <property type="entry name" value="HTH_TETR_2"/>
    <property type="match status" value="1"/>
</dbReference>
<dbReference type="Pfam" id="PF17926">
    <property type="entry name" value="TetR_C_21"/>
    <property type="match status" value="1"/>
</dbReference>
<dbReference type="SUPFAM" id="SSF48498">
    <property type="entry name" value="Tetracyclin repressor-like, C-terminal domain"/>
    <property type="match status" value="1"/>
</dbReference>
<dbReference type="PANTHER" id="PTHR30328:SF54">
    <property type="entry name" value="HTH-TYPE TRANSCRIPTIONAL REPRESSOR SCO4008"/>
    <property type="match status" value="1"/>
</dbReference>
<feature type="domain" description="HTH tetR-type" evidence="3">
    <location>
        <begin position="8"/>
        <end position="68"/>
    </location>
</feature>
<dbReference type="InterPro" id="IPR001647">
    <property type="entry name" value="HTH_TetR"/>
</dbReference>
<feature type="DNA-binding region" description="H-T-H motif" evidence="2">
    <location>
        <begin position="31"/>
        <end position="50"/>
    </location>
</feature>
<keyword evidence="5" id="KW-1185">Reference proteome</keyword>
<dbReference type="SUPFAM" id="SSF46689">
    <property type="entry name" value="Homeodomain-like"/>
    <property type="match status" value="1"/>
</dbReference>
<proteinExistence type="predicted"/>
<accession>A0A3M2LAR6</accession>
<evidence type="ECO:0000259" key="3">
    <source>
        <dbReference type="PROSITE" id="PS50977"/>
    </source>
</evidence>
<dbReference type="AlphaFoldDB" id="A0A3M2LAR6"/>
<dbReference type="Pfam" id="PF00440">
    <property type="entry name" value="TetR_N"/>
    <property type="match status" value="1"/>
</dbReference>